<sequence length="371" mass="43120">MFTVDRQTNSISEISSKKFAELGFSELSHLQVWIEKNPHSLGEDLLFIQKEFDGFDGTKERLDLLALDKEGNLVIIENKRDDSGRDATWQALKYASYCSTLSKYQIKDIYQKYLVQNGMSEKDPEESISDFLDVDSFDDIQLNKNQRIILISGDYRKEVTSTVLWLMTKCNMRIQCFKATLYELNEQVFLDMEQIIPIKETEEFMIRMAEKNQEEQIIQNNLRDRHIEFWNLVISQCKDKNFHLFSEISPLPQNWISAGAGISGLSFNLVFNKNCARVELYISITSQAEKNKLIFDTLHEQKESIEKEIGALIWGRLDNKNACRIKKELSGVGLADKDTWQKAVDFLIDEMKVLSQVFKPCIEHIRKNVLQ</sequence>
<evidence type="ECO:0000313" key="4">
    <source>
        <dbReference type="Proteomes" id="UP000190777"/>
    </source>
</evidence>
<proteinExistence type="predicted"/>
<feature type="domain" description="DUF4268" evidence="1">
    <location>
        <begin position="227"/>
        <end position="360"/>
    </location>
</feature>
<dbReference type="InterPro" id="IPR025364">
    <property type="entry name" value="DUF4268"/>
</dbReference>
<dbReference type="Proteomes" id="UP000190777">
    <property type="component" value="Unassembled WGS sequence"/>
</dbReference>
<dbReference type="EMBL" id="UGQF01000001">
    <property type="protein sequence ID" value="STZ04691.1"/>
    <property type="molecule type" value="Genomic_DNA"/>
</dbReference>
<dbReference type="AlphaFoldDB" id="A0A378QVK5"/>
<evidence type="ECO:0000313" key="2">
    <source>
        <dbReference type="EMBL" id="OPH38977.1"/>
    </source>
</evidence>
<name>A0A378QVK5_9GAMM</name>
<reference evidence="3 5" key="2">
    <citation type="submission" date="2018-06" db="EMBL/GenBank/DDBJ databases">
        <authorList>
            <consortium name="Pathogen Informatics"/>
            <person name="Doyle S."/>
        </authorList>
    </citation>
    <scope>NUCLEOTIDE SEQUENCE [LARGE SCALE GENOMIC DNA]</scope>
    <source>
        <strain evidence="3 5">NCTC11012</strain>
    </source>
</reference>
<protein>
    <recommendedName>
        <fullName evidence="1">DUF4268 domain-containing protein</fullName>
    </recommendedName>
</protein>
<dbReference type="Gene3D" id="3.40.1350.10">
    <property type="match status" value="1"/>
</dbReference>
<dbReference type="RefSeq" id="WP_079325089.1">
    <property type="nucleotide sequence ID" value="NZ_MXAP01000047.1"/>
</dbReference>
<reference evidence="2 4" key="1">
    <citation type="submission" date="2017-03" db="EMBL/GenBank/DDBJ databases">
        <title>Draft genome sequence of Moraxella equi CCUG 4950T type strain.</title>
        <authorList>
            <person name="Salva-Serra F."/>
            <person name="Engstrom-Jakobsson H."/>
            <person name="Thorell K."/>
            <person name="Jaen-Luchoro D."/>
            <person name="Gonzales-Siles L."/>
            <person name="Karlsson R."/>
            <person name="Yazdan S."/>
            <person name="Boulund F."/>
            <person name="Johnning A."/>
            <person name="Engstrand L."/>
            <person name="Kristiansson E."/>
            <person name="Moore E."/>
        </authorList>
    </citation>
    <scope>NUCLEOTIDE SEQUENCE [LARGE SCALE GENOMIC DNA]</scope>
    <source>
        <strain evidence="2 4">CCUG 4950</strain>
    </source>
</reference>
<evidence type="ECO:0000313" key="5">
    <source>
        <dbReference type="Proteomes" id="UP000254618"/>
    </source>
</evidence>
<keyword evidence="4" id="KW-1185">Reference proteome</keyword>
<evidence type="ECO:0000259" key="1">
    <source>
        <dbReference type="Pfam" id="PF14088"/>
    </source>
</evidence>
<dbReference type="InterPro" id="IPR011856">
    <property type="entry name" value="tRNA_endonuc-like_dom_sf"/>
</dbReference>
<dbReference type="Proteomes" id="UP000254618">
    <property type="component" value="Unassembled WGS sequence"/>
</dbReference>
<evidence type="ECO:0000313" key="3">
    <source>
        <dbReference type="EMBL" id="STZ04691.1"/>
    </source>
</evidence>
<dbReference type="EMBL" id="MXAP01000047">
    <property type="protein sequence ID" value="OPH38977.1"/>
    <property type="molecule type" value="Genomic_DNA"/>
</dbReference>
<organism evidence="3 5">
    <name type="scientific">Moraxella equi</name>
    <dbReference type="NCBI Taxonomy" id="60442"/>
    <lineage>
        <taxon>Bacteria</taxon>
        <taxon>Pseudomonadati</taxon>
        <taxon>Pseudomonadota</taxon>
        <taxon>Gammaproteobacteria</taxon>
        <taxon>Moraxellales</taxon>
        <taxon>Moraxellaceae</taxon>
        <taxon>Moraxella</taxon>
    </lineage>
</organism>
<dbReference type="GO" id="GO:0003676">
    <property type="term" value="F:nucleic acid binding"/>
    <property type="evidence" value="ECO:0007669"/>
    <property type="project" value="InterPro"/>
</dbReference>
<accession>A0A378QVK5</accession>
<gene>
    <name evidence="2" type="ORF">B5J93_04815</name>
    <name evidence="3" type="ORF">NCTC11012_02980</name>
</gene>
<dbReference type="Pfam" id="PF14088">
    <property type="entry name" value="DUF4268"/>
    <property type="match status" value="1"/>
</dbReference>